<dbReference type="SMART" id="SM00175">
    <property type="entry name" value="RAB"/>
    <property type="match status" value="1"/>
</dbReference>
<dbReference type="OrthoDB" id="63533at2759"/>
<dbReference type="PRINTS" id="PR00449">
    <property type="entry name" value="RASTRNSFRMNG"/>
</dbReference>
<evidence type="ECO:0000313" key="4">
    <source>
        <dbReference type="Proteomes" id="UP000179807"/>
    </source>
</evidence>
<dbReference type="PROSITE" id="PS51420">
    <property type="entry name" value="RHO"/>
    <property type="match status" value="1"/>
</dbReference>
<dbReference type="FunFam" id="3.40.50.300:FF:000808">
    <property type="entry name" value="Small GTP-binding protein, putative"/>
    <property type="match status" value="1"/>
</dbReference>
<keyword evidence="1" id="KW-0547">Nucleotide-binding</keyword>
<dbReference type="SMART" id="SM00173">
    <property type="entry name" value="RAS"/>
    <property type="match status" value="1"/>
</dbReference>
<evidence type="ECO:0000256" key="1">
    <source>
        <dbReference type="ARBA" id="ARBA00022741"/>
    </source>
</evidence>
<organism evidence="3 4">
    <name type="scientific">Tritrichomonas foetus</name>
    <dbReference type="NCBI Taxonomy" id="1144522"/>
    <lineage>
        <taxon>Eukaryota</taxon>
        <taxon>Metamonada</taxon>
        <taxon>Parabasalia</taxon>
        <taxon>Tritrichomonadida</taxon>
        <taxon>Tritrichomonadidae</taxon>
        <taxon>Tritrichomonas</taxon>
    </lineage>
</organism>
<dbReference type="GO" id="GO:0005525">
    <property type="term" value="F:GTP binding"/>
    <property type="evidence" value="ECO:0007669"/>
    <property type="project" value="UniProtKB-KW"/>
</dbReference>
<evidence type="ECO:0000256" key="2">
    <source>
        <dbReference type="ARBA" id="ARBA00023134"/>
    </source>
</evidence>
<dbReference type="Pfam" id="PF00071">
    <property type="entry name" value="Ras"/>
    <property type="match status" value="1"/>
</dbReference>
<sequence>MTIKVVLIGDSSVGKTAIFQRLEGDIFVEDHVPTVGGGFTKYQIKPESDDSVKSGKIYELGIWDTAGQERFRNVIPMYFQRASFILIIYDVTSPDSFEHVTEWADMARDKAPSNAIIYLIGNKIDLTEKRVIGFEQAQELGERIGAAFVCETSAKSGFGIDVFINDIATKIADQNKIGTDDGDFIVVNQDAVEKIVEIDMTNNNQNYGNDISGTNRLSMCNC</sequence>
<name>A0A1J4KUK7_9EUKA</name>
<proteinExistence type="predicted"/>
<dbReference type="InterPro" id="IPR027417">
    <property type="entry name" value="P-loop_NTPase"/>
</dbReference>
<keyword evidence="4" id="KW-1185">Reference proteome</keyword>
<gene>
    <name evidence="3" type="ORF">TRFO_16733</name>
</gene>
<dbReference type="InterPro" id="IPR005225">
    <property type="entry name" value="Small_GTP-bd"/>
</dbReference>
<dbReference type="SMART" id="SM00176">
    <property type="entry name" value="RAN"/>
    <property type="match status" value="1"/>
</dbReference>
<dbReference type="SMART" id="SM00174">
    <property type="entry name" value="RHO"/>
    <property type="match status" value="1"/>
</dbReference>
<dbReference type="PANTHER" id="PTHR47977">
    <property type="entry name" value="RAS-RELATED PROTEIN RAB"/>
    <property type="match status" value="1"/>
</dbReference>
<keyword evidence="2" id="KW-0342">GTP-binding</keyword>
<dbReference type="PROSITE" id="PS51419">
    <property type="entry name" value="RAB"/>
    <property type="match status" value="1"/>
</dbReference>
<dbReference type="RefSeq" id="XP_068366317.1">
    <property type="nucleotide sequence ID" value="XM_068499157.1"/>
</dbReference>
<accession>A0A1J4KUK7</accession>
<evidence type="ECO:0000313" key="3">
    <source>
        <dbReference type="EMBL" id="OHT13181.1"/>
    </source>
</evidence>
<dbReference type="Gene3D" id="3.40.50.300">
    <property type="entry name" value="P-loop containing nucleotide triphosphate hydrolases"/>
    <property type="match status" value="1"/>
</dbReference>
<dbReference type="Proteomes" id="UP000179807">
    <property type="component" value="Unassembled WGS sequence"/>
</dbReference>
<dbReference type="InterPro" id="IPR001806">
    <property type="entry name" value="Small_GTPase"/>
</dbReference>
<reference evidence="3" key="1">
    <citation type="submission" date="2016-10" db="EMBL/GenBank/DDBJ databases">
        <authorList>
            <person name="Benchimol M."/>
            <person name="Almeida L.G."/>
            <person name="Vasconcelos A.T."/>
            <person name="Perreira-Neves A."/>
            <person name="Rosa I.A."/>
            <person name="Tasca T."/>
            <person name="Bogo M.R."/>
            <person name="de Souza W."/>
        </authorList>
    </citation>
    <scope>NUCLEOTIDE SEQUENCE [LARGE SCALE GENOMIC DNA]</scope>
    <source>
        <strain evidence="3">K</strain>
    </source>
</reference>
<dbReference type="GO" id="GO:0003924">
    <property type="term" value="F:GTPase activity"/>
    <property type="evidence" value="ECO:0007669"/>
    <property type="project" value="InterPro"/>
</dbReference>
<dbReference type="AlphaFoldDB" id="A0A1J4KUK7"/>
<dbReference type="SUPFAM" id="SSF52540">
    <property type="entry name" value="P-loop containing nucleoside triphosphate hydrolases"/>
    <property type="match status" value="1"/>
</dbReference>
<dbReference type="PROSITE" id="PS51421">
    <property type="entry name" value="RAS"/>
    <property type="match status" value="1"/>
</dbReference>
<dbReference type="InterPro" id="IPR050227">
    <property type="entry name" value="Rab"/>
</dbReference>
<dbReference type="GeneID" id="94833861"/>
<dbReference type="EMBL" id="MLAK01000546">
    <property type="protein sequence ID" value="OHT13181.1"/>
    <property type="molecule type" value="Genomic_DNA"/>
</dbReference>
<protein>
    <submittedName>
        <fullName evidence="3">Ras-related protein RABH1c</fullName>
    </submittedName>
</protein>
<comment type="caution">
    <text evidence="3">The sequence shown here is derived from an EMBL/GenBank/DDBJ whole genome shotgun (WGS) entry which is preliminary data.</text>
</comment>
<dbReference type="CDD" id="cd00154">
    <property type="entry name" value="Rab"/>
    <property type="match status" value="1"/>
</dbReference>
<dbReference type="NCBIfam" id="TIGR00231">
    <property type="entry name" value="small_GTP"/>
    <property type="match status" value="1"/>
</dbReference>
<dbReference type="VEuPathDB" id="TrichDB:TRFO_16733"/>